<feature type="transmembrane region" description="Helical" evidence="5">
    <location>
        <begin position="115"/>
        <end position="137"/>
    </location>
</feature>
<keyword evidence="2 5" id="KW-0812">Transmembrane</keyword>
<feature type="transmembrane region" description="Helical" evidence="5">
    <location>
        <begin position="144"/>
        <end position="165"/>
    </location>
</feature>
<comment type="subcellular location">
    <subcellularLocation>
        <location evidence="1">Membrane</location>
        <topology evidence="1">Multi-pass membrane protein</topology>
    </subcellularLocation>
</comment>
<evidence type="ECO:0000256" key="2">
    <source>
        <dbReference type="ARBA" id="ARBA00022692"/>
    </source>
</evidence>
<feature type="transmembrane region" description="Helical" evidence="5">
    <location>
        <begin position="53"/>
        <end position="78"/>
    </location>
</feature>
<name>A0A7S3CRA5_9SPIT</name>
<protein>
    <submittedName>
        <fullName evidence="6">Uncharacterized protein</fullName>
    </submittedName>
</protein>
<evidence type="ECO:0000256" key="1">
    <source>
        <dbReference type="ARBA" id="ARBA00004141"/>
    </source>
</evidence>
<evidence type="ECO:0000256" key="5">
    <source>
        <dbReference type="SAM" id="Phobius"/>
    </source>
</evidence>
<feature type="transmembrane region" description="Helical" evidence="5">
    <location>
        <begin position="21"/>
        <end position="41"/>
    </location>
</feature>
<keyword evidence="4 5" id="KW-0472">Membrane</keyword>
<evidence type="ECO:0000256" key="4">
    <source>
        <dbReference type="ARBA" id="ARBA00023136"/>
    </source>
</evidence>
<dbReference type="InterPro" id="IPR004254">
    <property type="entry name" value="AdipoR/HlyIII-related"/>
</dbReference>
<organism evidence="6">
    <name type="scientific">Strombidium rassoulzadegani</name>
    <dbReference type="NCBI Taxonomy" id="1082188"/>
    <lineage>
        <taxon>Eukaryota</taxon>
        <taxon>Sar</taxon>
        <taxon>Alveolata</taxon>
        <taxon>Ciliophora</taxon>
        <taxon>Intramacronucleata</taxon>
        <taxon>Spirotrichea</taxon>
        <taxon>Oligotrichia</taxon>
        <taxon>Strombidiidae</taxon>
        <taxon>Strombidium</taxon>
    </lineage>
</organism>
<evidence type="ECO:0000256" key="3">
    <source>
        <dbReference type="ARBA" id="ARBA00022989"/>
    </source>
</evidence>
<keyword evidence="3 5" id="KW-1133">Transmembrane helix</keyword>
<feature type="transmembrane region" description="Helical" evidence="5">
    <location>
        <begin position="90"/>
        <end position="109"/>
    </location>
</feature>
<evidence type="ECO:0000313" key="6">
    <source>
        <dbReference type="EMBL" id="CAE0235260.1"/>
    </source>
</evidence>
<dbReference type="EMBL" id="HBIA01013970">
    <property type="protein sequence ID" value="CAE0235260.1"/>
    <property type="molecule type" value="Transcribed_RNA"/>
</dbReference>
<dbReference type="AlphaFoldDB" id="A0A7S3CRA5"/>
<dbReference type="Pfam" id="PF03006">
    <property type="entry name" value="HlyIII"/>
    <property type="match status" value="1"/>
</dbReference>
<reference evidence="6" key="1">
    <citation type="submission" date="2021-01" db="EMBL/GenBank/DDBJ databases">
        <authorList>
            <person name="Corre E."/>
            <person name="Pelletier E."/>
            <person name="Niang G."/>
            <person name="Scheremetjew M."/>
            <person name="Finn R."/>
            <person name="Kale V."/>
            <person name="Holt S."/>
            <person name="Cochrane G."/>
            <person name="Meng A."/>
            <person name="Brown T."/>
            <person name="Cohen L."/>
        </authorList>
    </citation>
    <scope>NUCLEOTIDE SEQUENCE</scope>
    <source>
        <strain evidence="6">Ras09</strain>
    </source>
</reference>
<dbReference type="GO" id="GO:0016020">
    <property type="term" value="C:membrane"/>
    <property type="evidence" value="ECO:0007669"/>
    <property type="project" value="UniProtKB-SubCell"/>
</dbReference>
<sequence length="256" mass="29981">MNIQRSAKSMLIPWQNEFVQIWLNIAFAVYFWVQLILVGVRSKEYQFNTDFNYWLMFVATVSIAIFLTVSALYFTFYSMSPGVNAILSRFYYMAALTLAFGLAFVYFASEFQNTKSYFTVVFLTLLVFTLNLVLIQYDQCRLPALWISLSFIGLILFIDMVAVATSKTWKVFYLPLLLESVLLSVSVALLFFRVPERWCKKSRPVQLYLTSSLIFTLLLINFLVEFHNVLYYTLKANSSDLDNEESWWEVKNIYNE</sequence>
<gene>
    <name evidence="6" type="ORF">SRAS04492_LOCUS7067</name>
</gene>
<accession>A0A7S3CRA5</accession>
<proteinExistence type="predicted"/>
<feature type="transmembrane region" description="Helical" evidence="5">
    <location>
        <begin position="205"/>
        <end position="224"/>
    </location>
</feature>
<feature type="transmembrane region" description="Helical" evidence="5">
    <location>
        <begin position="171"/>
        <end position="193"/>
    </location>
</feature>